<dbReference type="RefSeq" id="WP_126594703.1">
    <property type="nucleotide sequence ID" value="NZ_BIFQ01000001.1"/>
</dbReference>
<organism evidence="2 3">
    <name type="scientific">Dictyobacter aurantiacus</name>
    <dbReference type="NCBI Taxonomy" id="1936993"/>
    <lineage>
        <taxon>Bacteria</taxon>
        <taxon>Bacillati</taxon>
        <taxon>Chloroflexota</taxon>
        <taxon>Ktedonobacteria</taxon>
        <taxon>Ktedonobacterales</taxon>
        <taxon>Dictyobacteraceae</taxon>
        <taxon>Dictyobacter</taxon>
    </lineage>
</organism>
<keyword evidence="3" id="KW-1185">Reference proteome</keyword>
<dbReference type="AlphaFoldDB" id="A0A401Z9D6"/>
<reference evidence="3" key="1">
    <citation type="submission" date="2018-12" db="EMBL/GenBank/DDBJ databases">
        <title>Tengunoibacter tsumagoiensis gen. nov., sp. nov., Dictyobacter kobayashii sp. nov., D. alpinus sp. nov., and D. joshuensis sp. nov. and description of Dictyobacteraceae fam. nov. within the order Ktedonobacterales isolated from Tengu-no-mugimeshi.</title>
        <authorList>
            <person name="Wang C.M."/>
            <person name="Zheng Y."/>
            <person name="Sakai Y."/>
            <person name="Toyoda A."/>
            <person name="Minakuchi Y."/>
            <person name="Abe K."/>
            <person name="Yokota A."/>
            <person name="Yabe S."/>
        </authorList>
    </citation>
    <scope>NUCLEOTIDE SEQUENCE [LARGE SCALE GENOMIC DNA]</scope>
    <source>
        <strain evidence="3">S-27</strain>
    </source>
</reference>
<name>A0A401Z9D6_9CHLR</name>
<feature type="transmembrane region" description="Helical" evidence="1">
    <location>
        <begin position="55"/>
        <end position="77"/>
    </location>
</feature>
<dbReference type="EMBL" id="BIFQ01000001">
    <property type="protein sequence ID" value="GCE03423.1"/>
    <property type="molecule type" value="Genomic_DNA"/>
</dbReference>
<dbReference type="Proteomes" id="UP000287224">
    <property type="component" value="Unassembled WGS sequence"/>
</dbReference>
<dbReference type="OrthoDB" id="7605427at2"/>
<comment type="caution">
    <text evidence="2">The sequence shown here is derived from an EMBL/GenBank/DDBJ whole genome shotgun (WGS) entry which is preliminary data.</text>
</comment>
<keyword evidence="1" id="KW-0812">Transmembrane</keyword>
<dbReference type="InterPro" id="IPR044020">
    <property type="entry name" value="DUF5676"/>
</dbReference>
<accession>A0A401Z9D6</accession>
<dbReference type="Pfam" id="PF18926">
    <property type="entry name" value="DUF5676"/>
    <property type="match status" value="1"/>
</dbReference>
<proteinExistence type="predicted"/>
<gene>
    <name evidence="2" type="ORF">KDAU_07520</name>
</gene>
<evidence type="ECO:0000313" key="3">
    <source>
        <dbReference type="Proteomes" id="UP000287224"/>
    </source>
</evidence>
<protein>
    <submittedName>
        <fullName evidence="2">Uncharacterized protein</fullName>
    </submittedName>
</protein>
<keyword evidence="1" id="KW-0472">Membrane</keyword>
<keyword evidence="1" id="KW-1133">Transmembrane helix</keyword>
<feature type="transmembrane region" description="Helical" evidence="1">
    <location>
        <begin position="12"/>
        <end position="35"/>
    </location>
</feature>
<evidence type="ECO:0000313" key="2">
    <source>
        <dbReference type="EMBL" id="GCE03423.1"/>
    </source>
</evidence>
<evidence type="ECO:0000256" key="1">
    <source>
        <dbReference type="SAM" id="Phobius"/>
    </source>
</evidence>
<sequence>MKEEKIALANAFAVTVAILWTVCSLVVAIFPAFALDVTTWWMHGLTVMGTWHLTWGNFFLGGIVLVVIAWLSAYLFGWCWETFSGKRIALHRQGSLREA</sequence>